<dbReference type="AlphaFoldDB" id="A0A7S8J2Z4"/>
<dbReference type="EMBL" id="MT108299">
    <property type="protein sequence ID" value="QPD06695.1"/>
    <property type="molecule type" value="Genomic_DNA"/>
</dbReference>
<sequence length="134" mass="16237">MDLSIWPNIKFTPEYTSAYSSFHQKEKEVSIDFIFIISDYSYYVIVKHKEEELFAFCDETMNNNKDLNTFKRTIYYNNTVKIYYINNWNIDLHLKEMNTKFITSINKDIINLNSCVATKIIKLKLWWPYFNKLL</sequence>
<keyword evidence="1" id="KW-0496">Mitochondrion</keyword>
<protein>
    <submittedName>
        <fullName evidence="1">DNA polymerase</fullName>
    </submittedName>
</protein>
<dbReference type="GeneID" id="63651103"/>
<reference evidence="1" key="1">
    <citation type="journal article" date="2020" name="Mitochondrial DNA Part B Resour">
        <title>The complete mitochondrial genome of Cladobotryum mycophilum (Hypocreales: Sordariomycetes).</title>
        <authorList>
            <person name="Chen C."/>
            <person name="Wang J."/>
            <person name="Fu R."/>
            <person name="Chen X."/>
            <person name="Chen X."/>
            <person name="Lu D."/>
        </authorList>
    </citation>
    <scope>NUCLEOTIDE SEQUENCE</scope>
</reference>
<geneLocation type="mitochondrion" evidence="1"/>
<accession>A0A7S8J2Z4</accession>
<organism evidence="1">
    <name type="scientific">Cladobotryum mycophilum</name>
    <dbReference type="NCBI Taxonomy" id="491253"/>
    <lineage>
        <taxon>Eukaryota</taxon>
        <taxon>Fungi</taxon>
        <taxon>Dikarya</taxon>
        <taxon>Ascomycota</taxon>
        <taxon>Pezizomycotina</taxon>
        <taxon>Sordariomycetes</taxon>
        <taxon>Hypocreomycetidae</taxon>
        <taxon>Hypocreales</taxon>
        <taxon>Hypocreaceae</taxon>
        <taxon>Cladobotryum</taxon>
    </lineage>
</organism>
<proteinExistence type="predicted"/>
<evidence type="ECO:0000313" key="1">
    <source>
        <dbReference type="EMBL" id="QPD06695.1"/>
    </source>
</evidence>
<name>A0A7S8J2Z4_9HYPO</name>
<dbReference type="RefSeq" id="YP_010043400.1">
    <property type="nucleotide sequence ID" value="NC_054243.1"/>
</dbReference>
<gene>
    <name evidence="1" type="primary">orf134</name>
</gene>